<dbReference type="Proteomes" id="UP000005238">
    <property type="component" value="Unassembled WGS sequence"/>
</dbReference>
<proteinExistence type="predicted"/>
<dbReference type="GO" id="GO:0006508">
    <property type="term" value="P:proteolysis"/>
    <property type="evidence" value="ECO:0007669"/>
    <property type="project" value="InterPro"/>
</dbReference>
<dbReference type="InterPro" id="IPR001969">
    <property type="entry name" value="Aspartic_peptidase_AS"/>
</dbReference>
<name>H3H287_PHYRM</name>
<dbReference type="SUPFAM" id="SSF50630">
    <property type="entry name" value="Acid proteases"/>
    <property type="match status" value="1"/>
</dbReference>
<dbReference type="InParanoid" id="H3H287"/>
<feature type="region of interest" description="Disordered" evidence="2">
    <location>
        <begin position="357"/>
        <end position="376"/>
    </location>
</feature>
<protein>
    <recommendedName>
        <fullName evidence="3">Peptidase A2 domain-containing protein</fullName>
    </recommendedName>
</protein>
<dbReference type="InterPro" id="IPR021109">
    <property type="entry name" value="Peptidase_aspartic_dom_sf"/>
</dbReference>
<keyword evidence="1" id="KW-0378">Hydrolase</keyword>
<dbReference type="HOGENOM" id="CLU_004039_0_0_1"/>
<feature type="region of interest" description="Disordered" evidence="2">
    <location>
        <begin position="653"/>
        <end position="735"/>
    </location>
</feature>
<evidence type="ECO:0000313" key="5">
    <source>
        <dbReference type="Proteomes" id="UP000005238"/>
    </source>
</evidence>
<evidence type="ECO:0000259" key="3">
    <source>
        <dbReference type="PROSITE" id="PS50175"/>
    </source>
</evidence>
<keyword evidence="5" id="KW-1185">Reference proteome</keyword>
<dbReference type="VEuPathDB" id="FungiDB:KRP22_14139"/>
<evidence type="ECO:0000256" key="1">
    <source>
        <dbReference type="ARBA" id="ARBA00022801"/>
    </source>
</evidence>
<reference evidence="5" key="1">
    <citation type="journal article" date="2006" name="Science">
        <title>Phytophthora genome sequences uncover evolutionary origins and mechanisms of pathogenesis.</title>
        <authorList>
            <person name="Tyler B.M."/>
            <person name="Tripathy S."/>
            <person name="Zhang X."/>
            <person name="Dehal P."/>
            <person name="Jiang R.H."/>
            <person name="Aerts A."/>
            <person name="Arredondo F.D."/>
            <person name="Baxter L."/>
            <person name="Bensasson D."/>
            <person name="Beynon J.L."/>
            <person name="Chapman J."/>
            <person name="Damasceno C.M."/>
            <person name="Dorrance A.E."/>
            <person name="Dou D."/>
            <person name="Dickerman A.W."/>
            <person name="Dubchak I.L."/>
            <person name="Garbelotto M."/>
            <person name="Gijzen M."/>
            <person name="Gordon S.G."/>
            <person name="Govers F."/>
            <person name="Grunwald N.J."/>
            <person name="Huang W."/>
            <person name="Ivors K.L."/>
            <person name="Jones R.W."/>
            <person name="Kamoun S."/>
            <person name="Krampis K."/>
            <person name="Lamour K.H."/>
            <person name="Lee M.K."/>
            <person name="McDonald W.H."/>
            <person name="Medina M."/>
            <person name="Meijer H.J."/>
            <person name="Nordberg E.K."/>
            <person name="Maclean D.J."/>
            <person name="Ospina-Giraldo M.D."/>
            <person name="Morris P.F."/>
            <person name="Phuntumart V."/>
            <person name="Putnam N.H."/>
            <person name="Rash S."/>
            <person name="Rose J.K."/>
            <person name="Sakihama Y."/>
            <person name="Salamov A.A."/>
            <person name="Savidor A."/>
            <person name="Scheuring C.F."/>
            <person name="Smith B.M."/>
            <person name="Sobral B.W."/>
            <person name="Terry A."/>
            <person name="Torto-Alalibo T.A."/>
            <person name="Win J."/>
            <person name="Xu Z."/>
            <person name="Zhang H."/>
            <person name="Grigoriev I.V."/>
            <person name="Rokhsar D.S."/>
            <person name="Boore J.L."/>
        </authorList>
    </citation>
    <scope>NUCLEOTIDE SEQUENCE [LARGE SCALE GENOMIC DNA]</scope>
    <source>
        <strain evidence="5">Pr102</strain>
    </source>
</reference>
<accession>H3H287</accession>
<dbReference type="PANTHER" id="PTHR33064:SF37">
    <property type="entry name" value="RIBONUCLEASE H"/>
    <property type="match status" value="1"/>
</dbReference>
<feature type="domain" description="Peptidase A2" evidence="3">
    <location>
        <begin position="452"/>
        <end position="465"/>
    </location>
</feature>
<organism evidence="4 5">
    <name type="scientific">Phytophthora ramorum</name>
    <name type="common">Sudden oak death agent</name>
    <dbReference type="NCBI Taxonomy" id="164328"/>
    <lineage>
        <taxon>Eukaryota</taxon>
        <taxon>Sar</taxon>
        <taxon>Stramenopiles</taxon>
        <taxon>Oomycota</taxon>
        <taxon>Peronosporomycetes</taxon>
        <taxon>Peronosporales</taxon>
        <taxon>Peronosporaceae</taxon>
        <taxon>Phytophthora</taxon>
    </lineage>
</organism>
<feature type="region of interest" description="Disordered" evidence="2">
    <location>
        <begin position="28"/>
        <end position="77"/>
    </location>
</feature>
<dbReference type="InterPro" id="IPR001995">
    <property type="entry name" value="Peptidase_A2_cat"/>
</dbReference>
<sequence length="1032" mass="116004">MEKVYDWDLSSWKDAMDRLAVLVGTVEIPSQSPLKGSPASARPSPPDFLPADNSDSSVESPKRMQMPPDQPPWSTVMHTTTSPAQIVAAATPGKTAGSMTTTTPQADVDVTMESVSSHGSTRLREARRDRDEDPDDLFDLDNGAPRNAAAISSATAGAASGEMTRVRLSAFSELKEFHGRDASEEKARAWLNRVKSASRRDGMAGDEVCALFGDLMSGPARQWYLQLSRNFKKSWTDLTEQFRIQYCGKGVSMASRYYHAAKRPDETPLEYLYRLNVTGMRAKIHYDDGSPEEKREHVELFINTLDTQEQELASRLTLMEIPDVETLEKKLRARQRGLARQKKTLFGSIHAIQAAADEYDSGRDAQDSDDQTYDQDRDVEERARLFMTGHTSSEERTPRVSSIRRSGDYERQTSWDVIDLHPGERRGYWKYYAPDKWYRQAKIYGKLNNRRATLLLDTGAEVSIIDTTFAREVGCRIDTGVTQNCVGIRDETYYTVGRTRIKVTLAGNLVYFLNLWVGGLVGQDAILGMNSWCLPESVSILRTVRHAYPTRSHDVLLRPDKNTPKLWVTRGDLWVTSVIKGKIGRRTHLRITNITDKAVTIDSFVTLAWWMADDALPWEFDFVQVDSRRYKEWQNLAYGATCDADDPWPDVGCDGPDGPLVEHPTYETPKGILRREDGPPPRPTRGQNQPPRVMMTSTTPRPGEDPAQPREPELRTTTVGTPGEERLSDDPEVPPGMVGELDHTNQMAEDKTDDVEVEDAVIFHEGSELFAEELQAEMAVLPEVSLTEEVKIEDLKVGRPTGVTPEIAAREEERLRRIIWKRRKWLIGKGNALPPTAIGVVCDIDVGDAKPVAQRVRKLPPKFKEPVSALLKGLLNAKMVQPSKSPRASPIVVIVKKNGVDIRLCIDYRLVNGLTQLMIYPMPLINDLLEDLDKYLWYCSLDMASGFWVIPMTDRARLISAFVTPFGLFEWTRMPFGLCNAPQIYQRLIDNALYSFWNVAPGHEAQDVFAEGIPAAQAPHPCWVDVHTLTIS</sequence>
<dbReference type="AlphaFoldDB" id="H3H287"/>
<dbReference type="Pfam" id="PF13650">
    <property type="entry name" value="Asp_protease_2"/>
    <property type="match status" value="1"/>
</dbReference>
<dbReference type="GO" id="GO:0004190">
    <property type="term" value="F:aspartic-type endopeptidase activity"/>
    <property type="evidence" value="ECO:0007669"/>
    <property type="project" value="InterPro"/>
</dbReference>
<dbReference type="SUPFAM" id="SSF56672">
    <property type="entry name" value="DNA/RNA polymerases"/>
    <property type="match status" value="1"/>
</dbReference>
<feature type="region of interest" description="Disordered" evidence="2">
    <location>
        <begin position="386"/>
        <end position="405"/>
    </location>
</feature>
<dbReference type="Pfam" id="PF00078">
    <property type="entry name" value="RVT_1"/>
    <property type="match status" value="1"/>
</dbReference>
<evidence type="ECO:0000313" key="4">
    <source>
        <dbReference type="EnsemblProtists" id="Phyra84459"/>
    </source>
</evidence>
<reference evidence="4" key="2">
    <citation type="submission" date="2015-06" db="UniProtKB">
        <authorList>
            <consortium name="EnsemblProtists"/>
        </authorList>
    </citation>
    <scope>IDENTIFICATION</scope>
    <source>
        <strain evidence="4">Pr102</strain>
    </source>
</reference>
<dbReference type="PROSITE" id="PS00141">
    <property type="entry name" value="ASP_PROTEASE"/>
    <property type="match status" value="1"/>
</dbReference>
<dbReference type="InterPro" id="IPR043502">
    <property type="entry name" value="DNA/RNA_pol_sf"/>
</dbReference>
<dbReference type="PROSITE" id="PS50175">
    <property type="entry name" value="ASP_PROT_RETROV"/>
    <property type="match status" value="1"/>
</dbReference>
<evidence type="ECO:0000256" key="2">
    <source>
        <dbReference type="SAM" id="MobiDB-lite"/>
    </source>
</evidence>
<dbReference type="Gene3D" id="3.30.70.270">
    <property type="match status" value="1"/>
</dbReference>
<feature type="compositionally biased region" description="Polar residues" evidence="2">
    <location>
        <begin position="685"/>
        <end position="700"/>
    </location>
</feature>
<dbReference type="PANTHER" id="PTHR33064">
    <property type="entry name" value="POL PROTEIN"/>
    <property type="match status" value="1"/>
</dbReference>
<dbReference type="EnsemblProtists" id="Phyra84459">
    <property type="protein sequence ID" value="Phyra84459"/>
    <property type="gene ID" value="Phyra84459"/>
</dbReference>
<dbReference type="eggNOG" id="ENOG502SIJV">
    <property type="taxonomic scope" value="Eukaryota"/>
</dbReference>
<dbReference type="InterPro" id="IPR043128">
    <property type="entry name" value="Rev_trsase/Diguanyl_cyclase"/>
</dbReference>
<dbReference type="InterPro" id="IPR000477">
    <property type="entry name" value="RT_dom"/>
</dbReference>
<feature type="region of interest" description="Disordered" evidence="2">
    <location>
        <begin position="113"/>
        <end position="144"/>
    </location>
</feature>
<dbReference type="CDD" id="cd01647">
    <property type="entry name" value="RT_LTR"/>
    <property type="match status" value="1"/>
</dbReference>
<dbReference type="EMBL" id="DS566110">
    <property type="status" value="NOT_ANNOTATED_CDS"/>
    <property type="molecule type" value="Genomic_DNA"/>
</dbReference>
<dbReference type="VEuPathDB" id="FungiDB:KRP23_14747"/>
<dbReference type="OMA" id="THDAEEN"/>
<dbReference type="Gene3D" id="2.40.70.10">
    <property type="entry name" value="Acid Proteases"/>
    <property type="match status" value="1"/>
</dbReference>
<dbReference type="Gene3D" id="3.10.10.10">
    <property type="entry name" value="HIV Type 1 Reverse Transcriptase, subunit A, domain 1"/>
    <property type="match status" value="1"/>
</dbReference>
<dbReference type="InterPro" id="IPR051320">
    <property type="entry name" value="Viral_Replic_Matur_Polypro"/>
</dbReference>
<feature type="compositionally biased region" description="Basic and acidic residues" evidence="2">
    <location>
        <begin position="122"/>
        <end position="131"/>
    </location>
</feature>
<feature type="compositionally biased region" description="Basic and acidic residues" evidence="2">
    <location>
        <begin position="702"/>
        <end position="714"/>
    </location>
</feature>
<dbReference type="CDD" id="cd00303">
    <property type="entry name" value="retropepsin_like"/>
    <property type="match status" value="1"/>
</dbReference>